<reference evidence="1 2" key="1">
    <citation type="submission" date="2021-06" db="EMBL/GenBank/DDBJ databases">
        <authorList>
            <person name="Palmer J.M."/>
        </authorList>
    </citation>
    <scope>NUCLEOTIDE SEQUENCE [LARGE SCALE GENOMIC DNA]</scope>
    <source>
        <strain evidence="1 2">XC_2019</strain>
        <tissue evidence="1">Muscle</tissue>
    </source>
</reference>
<protein>
    <submittedName>
        <fullName evidence="1">Uncharacterized protein</fullName>
    </submittedName>
</protein>
<gene>
    <name evidence="1" type="ORF">XENOCAPTIV_013045</name>
</gene>
<comment type="caution">
    <text evidence="1">The sequence shown here is derived from an EMBL/GenBank/DDBJ whole genome shotgun (WGS) entry which is preliminary data.</text>
</comment>
<accession>A0ABV0RLA8</accession>
<evidence type="ECO:0000313" key="2">
    <source>
        <dbReference type="Proteomes" id="UP001434883"/>
    </source>
</evidence>
<keyword evidence="2" id="KW-1185">Reference proteome</keyword>
<dbReference type="EMBL" id="JAHRIN010050685">
    <property type="protein sequence ID" value="MEQ2208736.1"/>
    <property type="molecule type" value="Genomic_DNA"/>
</dbReference>
<name>A0ABV0RLA8_9TELE</name>
<organism evidence="1 2">
    <name type="scientific">Xenoophorus captivus</name>
    <dbReference type="NCBI Taxonomy" id="1517983"/>
    <lineage>
        <taxon>Eukaryota</taxon>
        <taxon>Metazoa</taxon>
        <taxon>Chordata</taxon>
        <taxon>Craniata</taxon>
        <taxon>Vertebrata</taxon>
        <taxon>Euteleostomi</taxon>
        <taxon>Actinopterygii</taxon>
        <taxon>Neopterygii</taxon>
        <taxon>Teleostei</taxon>
        <taxon>Neoteleostei</taxon>
        <taxon>Acanthomorphata</taxon>
        <taxon>Ovalentaria</taxon>
        <taxon>Atherinomorphae</taxon>
        <taxon>Cyprinodontiformes</taxon>
        <taxon>Goodeidae</taxon>
        <taxon>Xenoophorus</taxon>
    </lineage>
</organism>
<dbReference type="Proteomes" id="UP001434883">
    <property type="component" value="Unassembled WGS sequence"/>
</dbReference>
<evidence type="ECO:0000313" key="1">
    <source>
        <dbReference type="EMBL" id="MEQ2208736.1"/>
    </source>
</evidence>
<proteinExistence type="predicted"/>
<sequence>MRRHGSQSPLSFITNGFYWVEVRILLFAYPCFYGPYLLYWCATMLEHEGGHLQTVPKQHNIVQNVLLCIARVLLTGTKRVSPSPEQQPHTIICSPKAVRQVLLATTKPRLIH</sequence>